<feature type="transmembrane region" description="Helical" evidence="1">
    <location>
        <begin position="15"/>
        <end position="33"/>
    </location>
</feature>
<keyword evidence="3" id="KW-1185">Reference proteome</keyword>
<protein>
    <submittedName>
        <fullName evidence="2">Uncharacterized protein</fullName>
    </submittedName>
</protein>
<keyword evidence="1" id="KW-0812">Transmembrane</keyword>
<dbReference type="RefSeq" id="WP_005942593.1">
    <property type="nucleotide sequence ID" value="NZ_ATVK01000059.1"/>
</dbReference>
<comment type="caution">
    <text evidence="2">The sequence shown here is derived from an EMBL/GenBank/DDBJ whole genome shotgun (WGS) entry which is preliminary data.</text>
</comment>
<evidence type="ECO:0000313" key="3">
    <source>
        <dbReference type="Proteomes" id="UP000053405"/>
    </source>
</evidence>
<feature type="transmembrane region" description="Helical" evidence="1">
    <location>
        <begin position="40"/>
        <end position="60"/>
    </location>
</feature>
<name>L7LEG7_9ACTN</name>
<keyword evidence="1" id="KW-0472">Membrane</keyword>
<evidence type="ECO:0000313" key="2">
    <source>
        <dbReference type="EMBL" id="GAC58448.1"/>
    </source>
</evidence>
<dbReference type="Proteomes" id="UP000053405">
    <property type="component" value="Unassembled WGS sequence"/>
</dbReference>
<gene>
    <name evidence="2" type="ORF">GOHSU_40_00320</name>
</gene>
<dbReference type="STRING" id="1121927.GOHSU_40_00320"/>
<keyword evidence="1" id="KW-1133">Transmembrane helix</keyword>
<dbReference type="AlphaFoldDB" id="L7LEG7"/>
<proteinExistence type="predicted"/>
<reference evidence="2 3" key="1">
    <citation type="submission" date="2012-12" db="EMBL/GenBank/DDBJ databases">
        <title>Whole genome shotgun sequence of Gordonia hirsuta NBRC 16056.</title>
        <authorList>
            <person name="Isaki-Nakamura S."/>
            <person name="Hosoyama A."/>
            <person name="Tsuchikane K."/>
            <person name="Katsumata H."/>
            <person name="Baba S."/>
            <person name="Yamazaki S."/>
            <person name="Fujita N."/>
        </authorList>
    </citation>
    <scope>NUCLEOTIDE SEQUENCE [LARGE SCALE GENOMIC DNA]</scope>
    <source>
        <strain evidence="2 3">NBRC 16056</strain>
    </source>
</reference>
<organism evidence="2 3">
    <name type="scientific">Gordonia hirsuta DSM 44140 = NBRC 16056</name>
    <dbReference type="NCBI Taxonomy" id="1121927"/>
    <lineage>
        <taxon>Bacteria</taxon>
        <taxon>Bacillati</taxon>
        <taxon>Actinomycetota</taxon>
        <taxon>Actinomycetes</taxon>
        <taxon>Mycobacteriales</taxon>
        <taxon>Gordoniaceae</taxon>
        <taxon>Gordonia</taxon>
    </lineage>
</organism>
<accession>L7LEG7</accession>
<sequence length="63" mass="6622">MTNQNSWNTQSSGTSFWKILAVVIGALILLSIASALVKAALWLLVAALVVIGAFTVIKAFSSD</sequence>
<evidence type="ECO:0000256" key="1">
    <source>
        <dbReference type="SAM" id="Phobius"/>
    </source>
</evidence>
<dbReference type="EMBL" id="BANT01000040">
    <property type="protein sequence ID" value="GAC58448.1"/>
    <property type="molecule type" value="Genomic_DNA"/>
</dbReference>